<reference evidence="41 42" key="1">
    <citation type="submission" date="2020-06" db="EMBL/GenBank/DDBJ databases">
        <authorList>
            <consortium name="Wellcome Sanger Institute Data Sharing"/>
        </authorList>
    </citation>
    <scope>NUCLEOTIDE SEQUENCE [LARGE SCALE GENOMIC DNA]</scope>
</reference>
<comment type="catalytic activity">
    <reaction evidence="19">
        <text>N-(9Z-hexadecenoyl) ethanolamine + H2O = (9Z)-hexadecenoate + ethanolamine</text>
        <dbReference type="Rhea" id="RHEA:35563"/>
        <dbReference type="ChEBI" id="CHEBI:15377"/>
        <dbReference type="ChEBI" id="CHEBI:32372"/>
        <dbReference type="ChEBI" id="CHEBI:57603"/>
        <dbReference type="ChEBI" id="CHEBI:71465"/>
    </reaction>
    <physiologicalReaction direction="left-to-right" evidence="19">
        <dbReference type="Rhea" id="RHEA:35564"/>
    </physiologicalReaction>
</comment>
<comment type="catalytic activity">
    <reaction evidence="14">
        <text>1-O-methyl-(5Z,8Z,11Z,14Z)-eicosatetraenoate + H2O = methanol + (5Z,8Z,11Z,14Z)-eicosatetraenoate + H(+)</text>
        <dbReference type="Rhea" id="RHEA:63052"/>
        <dbReference type="ChEBI" id="CHEBI:15377"/>
        <dbReference type="ChEBI" id="CHEBI:15378"/>
        <dbReference type="ChEBI" id="CHEBI:17790"/>
        <dbReference type="ChEBI" id="CHEBI:32395"/>
        <dbReference type="ChEBI" id="CHEBI:78033"/>
    </reaction>
    <physiologicalReaction direction="left-to-right" evidence="14">
        <dbReference type="Rhea" id="RHEA:63053"/>
    </physiologicalReaction>
</comment>
<evidence type="ECO:0000256" key="4">
    <source>
        <dbReference type="ARBA" id="ARBA00022553"/>
    </source>
</evidence>
<dbReference type="InterPro" id="IPR023631">
    <property type="entry name" value="Amidase_dom"/>
</dbReference>
<dbReference type="GeneTree" id="ENSGT00940000163316"/>
<evidence type="ECO:0000256" key="36">
    <source>
        <dbReference type="ARBA" id="ARBA00077157"/>
    </source>
</evidence>
<sequence>MLHVTPGGSHGGKRTSVRGRCASVAVEMDPAWASGLTAAVLGGGALLFLVKRRSEQQRARDKVQAARRRRDASLRRAEEAVRRFQETVTASAEVLSLSPAELAAQCRDGALSPRRVLHVYMEKALEVQEKLNCCTDFLMESQQQLAQLEGQRDGLLYGVPVSIKDSLGYTGHDSSCGVICKLEDPAAEDSVVVKVLKRQGAIPFMKTNIPQGLLNYDCSNPIYGLTLNPQNPQKTPGGSSGGEGALIGGGGSILGLGTDIGGSIRIPASFCGICGFKPTSNRISMRGLSSCCPGQKSVGTSIGPMARDVDSLALCMKALLCENMFVLDPTVPPIPFNEQVYLSTKRLRIGYYENDGMQQPSPSMSRALRDTKDLLERAGHTLLPFTVPRLTYAIYELFCKGVLADEGATLLNSMKGGPIDPCLKGQTVPYGLPWLVKKVLSVLLKPIVSPPSQKVTNTDVVSEWRRLELDVMLCPMLGPAYNHTYAGKLTCALPNTTIYNLLNFPAGAVPVSTVTAEDEANLNHYKGNFQDYWDKVFVKAVRGAEGLPVAVQCVALPWQDELCLRFMREVEQLVREKNQI</sequence>
<evidence type="ECO:0000256" key="1">
    <source>
        <dbReference type="ARBA" id="ARBA00000208"/>
    </source>
</evidence>
<feature type="binding site" evidence="39">
    <location>
        <position position="239"/>
    </location>
    <ligand>
        <name>substrate</name>
    </ligand>
</feature>
<evidence type="ECO:0000256" key="16">
    <source>
        <dbReference type="ARBA" id="ARBA00050992"/>
    </source>
</evidence>
<evidence type="ECO:0000256" key="33">
    <source>
        <dbReference type="ARBA" id="ARBA00052906"/>
    </source>
</evidence>
<comment type="catalytic activity">
    <reaction evidence="15">
        <text>tetradecamide + H2O = tetradecanoate + NH4(+)</text>
        <dbReference type="Rhea" id="RHEA:62992"/>
        <dbReference type="ChEBI" id="CHEBI:15377"/>
        <dbReference type="ChEBI" id="CHEBI:28938"/>
        <dbReference type="ChEBI" id="CHEBI:30807"/>
        <dbReference type="ChEBI" id="CHEBI:137125"/>
    </reaction>
    <physiologicalReaction direction="left-to-right" evidence="15">
        <dbReference type="Rhea" id="RHEA:62993"/>
    </physiologicalReaction>
</comment>
<dbReference type="GO" id="GO:0009062">
    <property type="term" value="P:fatty acid catabolic process"/>
    <property type="evidence" value="ECO:0007669"/>
    <property type="project" value="TreeGrafter"/>
</dbReference>
<evidence type="ECO:0000256" key="39">
    <source>
        <dbReference type="PIRSR" id="PIRSR001221-2"/>
    </source>
</evidence>
<evidence type="ECO:0000256" key="18">
    <source>
        <dbReference type="ARBA" id="ARBA00051311"/>
    </source>
</evidence>
<dbReference type="Ensembl" id="ENSDCDT00010056225.1">
    <property type="protein sequence ID" value="ENSDCDP00010046031.1"/>
    <property type="gene ID" value="ENSDCDG00010028203.1"/>
</dbReference>
<evidence type="ECO:0000256" key="26">
    <source>
        <dbReference type="ARBA" id="ARBA00052458"/>
    </source>
</evidence>
<evidence type="ECO:0000256" key="6">
    <source>
        <dbReference type="ARBA" id="ARBA00022963"/>
    </source>
</evidence>
<dbReference type="PANTHER" id="PTHR45847">
    <property type="entry name" value="FATTY ACID AMIDE HYDROLASE"/>
    <property type="match status" value="1"/>
</dbReference>
<comment type="catalytic activity">
    <reaction evidence="28">
        <text>N-(15Z-tetracosenoyl)-taurine + H2O = (15Z)-tetracosenoate + taurine</text>
        <dbReference type="Rhea" id="RHEA:63160"/>
        <dbReference type="ChEBI" id="CHEBI:15377"/>
        <dbReference type="ChEBI" id="CHEBI:32392"/>
        <dbReference type="ChEBI" id="CHEBI:146198"/>
        <dbReference type="ChEBI" id="CHEBI:507393"/>
    </reaction>
    <physiologicalReaction direction="left-to-right" evidence="28">
        <dbReference type="Rhea" id="RHEA:63161"/>
    </physiologicalReaction>
</comment>
<comment type="catalytic activity">
    <reaction evidence="24">
        <text>(9Z,12Z,15Z)-octadecatrienamide + H2O = (9Z,12Z,15Z)-octadecatrienoate + NH4(+)</text>
        <dbReference type="Rhea" id="RHEA:62976"/>
        <dbReference type="ChEBI" id="CHEBI:15377"/>
        <dbReference type="ChEBI" id="CHEBI:28938"/>
        <dbReference type="ChEBI" id="CHEBI:32387"/>
        <dbReference type="ChEBI" id="CHEBI:142684"/>
    </reaction>
    <physiologicalReaction direction="left-to-right" evidence="24">
        <dbReference type="Rhea" id="RHEA:62977"/>
    </physiologicalReaction>
</comment>
<evidence type="ECO:0000256" key="14">
    <source>
        <dbReference type="ARBA" id="ARBA00050481"/>
    </source>
</evidence>
<feature type="binding site" evidence="39">
    <location>
        <position position="213"/>
    </location>
    <ligand>
        <name>substrate</name>
    </ligand>
</feature>
<feature type="domain" description="Amidase" evidence="40">
    <location>
        <begin position="116"/>
        <end position="564"/>
    </location>
</feature>
<comment type="catalytic activity">
    <reaction evidence="27">
        <text>(6Z)-octadecenamide + H2O = (6Z)-octadecenoate + NH4(+)</text>
        <dbReference type="Rhea" id="RHEA:63008"/>
        <dbReference type="ChEBI" id="CHEBI:15377"/>
        <dbReference type="ChEBI" id="CHEBI:28938"/>
        <dbReference type="ChEBI" id="CHEBI:32375"/>
        <dbReference type="ChEBI" id="CHEBI:146168"/>
    </reaction>
    <physiologicalReaction direction="left-to-right" evidence="27">
        <dbReference type="Rhea" id="RHEA:63009"/>
    </physiologicalReaction>
</comment>
<comment type="catalytic activity">
    <reaction evidence="33">
        <text>(15Z)-tetracosenamide + H2O = (15Z)-tetracosenoate + NH4(+)</text>
        <dbReference type="Rhea" id="RHEA:63028"/>
        <dbReference type="ChEBI" id="CHEBI:15377"/>
        <dbReference type="ChEBI" id="CHEBI:28938"/>
        <dbReference type="ChEBI" id="CHEBI:32392"/>
        <dbReference type="ChEBI" id="CHEBI:146166"/>
    </reaction>
    <physiologicalReaction direction="left-to-right" evidence="33">
        <dbReference type="Rhea" id="RHEA:63029"/>
    </physiologicalReaction>
</comment>
<evidence type="ECO:0000256" key="15">
    <source>
        <dbReference type="ARBA" id="ARBA00050766"/>
    </source>
</evidence>
<comment type="catalytic activity">
    <reaction evidence="18">
        <text>(11Z)-eicosenamide + H2O = (11Z)-eicosenoate + NH4(+)</text>
        <dbReference type="Rhea" id="RHEA:63120"/>
        <dbReference type="ChEBI" id="CHEBI:15377"/>
        <dbReference type="ChEBI" id="CHEBI:28938"/>
        <dbReference type="ChEBI" id="CHEBI:32426"/>
        <dbReference type="ChEBI" id="CHEBI:146167"/>
    </reaction>
    <physiologicalReaction direction="left-to-right" evidence="18">
        <dbReference type="Rhea" id="RHEA:63121"/>
    </physiologicalReaction>
</comment>
<evidence type="ECO:0000256" key="3">
    <source>
        <dbReference type="ARBA" id="ARBA00012112"/>
    </source>
</evidence>
<evidence type="ECO:0000256" key="2">
    <source>
        <dbReference type="ARBA" id="ARBA00009199"/>
    </source>
</evidence>
<organism evidence="41 42">
    <name type="scientific">Denticeps clupeoides</name>
    <name type="common">denticle herring</name>
    <dbReference type="NCBI Taxonomy" id="299321"/>
    <lineage>
        <taxon>Eukaryota</taxon>
        <taxon>Metazoa</taxon>
        <taxon>Chordata</taxon>
        <taxon>Craniata</taxon>
        <taxon>Vertebrata</taxon>
        <taxon>Euteleostomi</taxon>
        <taxon>Actinopterygii</taxon>
        <taxon>Neopterygii</taxon>
        <taxon>Teleostei</taxon>
        <taxon>Clupei</taxon>
        <taxon>Clupeiformes</taxon>
        <taxon>Denticipitoidei</taxon>
        <taxon>Denticipitidae</taxon>
        <taxon>Denticeps</taxon>
    </lineage>
</organism>
<evidence type="ECO:0000256" key="25">
    <source>
        <dbReference type="ARBA" id="ARBA00052426"/>
    </source>
</evidence>
<protein>
    <recommendedName>
        <fullName evidence="34">Fatty-acid amide hydrolase 1</fullName>
        <ecNumber evidence="3">3.5.1.99</ecNumber>
    </recommendedName>
    <alternativeName>
        <fullName evidence="37">Anandamide amidohydrolase 1</fullName>
    </alternativeName>
    <alternativeName>
        <fullName evidence="35">Fatty acid ester hydrolase</fullName>
    </alternativeName>
    <alternativeName>
        <fullName evidence="36">Oleamide hydrolase 1</fullName>
    </alternativeName>
</protein>
<comment type="catalytic activity">
    <reaction evidence="21">
        <text>N-tetracosanoyl-taurine + H2O = tetracosanoate + taurine</text>
        <dbReference type="Rhea" id="RHEA:63140"/>
        <dbReference type="ChEBI" id="CHEBI:15377"/>
        <dbReference type="ChEBI" id="CHEBI:31014"/>
        <dbReference type="ChEBI" id="CHEBI:132049"/>
        <dbReference type="ChEBI" id="CHEBI:507393"/>
    </reaction>
    <physiologicalReaction direction="left-to-right" evidence="21">
        <dbReference type="Rhea" id="RHEA:63141"/>
    </physiologicalReaction>
</comment>
<evidence type="ECO:0000256" key="30">
    <source>
        <dbReference type="ARBA" id="ARBA00052709"/>
    </source>
</evidence>
<evidence type="ECO:0000256" key="12">
    <source>
        <dbReference type="ARBA" id="ARBA00050294"/>
    </source>
</evidence>
<comment type="catalytic activity">
    <reaction evidence="25">
        <text>(9Z,12Z)-octadecadienamide + H2O = (9Z,12Z)-octadecadienoate + NH4(+)</text>
        <dbReference type="Rhea" id="RHEA:63020"/>
        <dbReference type="ChEBI" id="CHEBI:15377"/>
        <dbReference type="ChEBI" id="CHEBI:28938"/>
        <dbReference type="ChEBI" id="CHEBI:30245"/>
        <dbReference type="ChEBI" id="CHEBI:82984"/>
    </reaction>
    <physiologicalReaction direction="left-to-right" evidence="25">
        <dbReference type="Rhea" id="RHEA:63021"/>
    </physiologicalReaction>
</comment>
<comment type="catalytic activity">
    <reaction evidence="22">
        <text>N-docosanoyl-taurine + H2O = docosanoate + taurine</text>
        <dbReference type="Rhea" id="RHEA:63156"/>
        <dbReference type="ChEBI" id="CHEBI:15377"/>
        <dbReference type="ChEBI" id="CHEBI:23858"/>
        <dbReference type="ChEBI" id="CHEBI:146196"/>
        <dbReference type="ChEBI" id="CHEBI:507393"/>
    </reaction>
    <physiologicalReaction direction="left-to-right" evidence="22">
        <dbReference type="Rhea" id="RHEA:63157"/>
    </physiologicalReaction>
</comment>
<dbReference type="EC" id="3.5.1.99" evidence="3"/>
<feature type="active site" description="Acyl-ester intermediate" evidence="38">
    <location>
        <position position="263"/>
    </location>
</feature>
<evidence type="ECO:0000256" key="32">
    <source>
        <dbReference type="ARBA" id="ARBA00052857"/>
    </source>
</evidence>
<comment type="catalytic activity">
    <reaction evidence="1">
        <text>(9Z)-octadecenamide + H2O = (9Z)-octadecenoate + NH4(+)</text>
        <dbReference type="Rhea" id="RHEA:26506"/>
        <dbReference type="ChEBI" id="CHEBI:15377"/>
        <dbReference type="ChEBI" id="CHEBI:28938"/>
        <dbReference type="ChEBI" id="CHEBI:30823"/>
        <dbReference type="ChEBI" id="CHEBI:116314"/>
        <dbReference type="EC" id="3.5.1.99"/>
    </reaction>
    <physiologicalReaction direction="left-to-right" evidence="1">
        <dbReference type="Rhea" id="RHEA:26507"/>
    </physiologicalReaction>
</comment>
<evidence type="ECO:0000256" key="28">
    <source>
        <dbReference type="ARBA" id="ARBA00052514"/>
    </source>
</evidence>
<dbReference type="AlphaFoldDB" id="A0AAY4DNV2"/>
<dbReference type="GO" id="GO:0004040">
    <property type="term" value="F:amidase activity"/>
    <property type="evidence" value="ECO:0007669"/>
    <property type="project" value="TreeGrafter"/>
</dbReference>
<keyword evidence="42" id="KW-1185">Reference proteome</keyword>
<evidence type="ECO:0000256" key="34">
    <source>
        <dbReference type="ARBA" id="ARBA00073178"/>
    </source>
</evidence>
<dbReference type="PIRSF" id="PIRSF001221">
    <property type="entry name" value="Amidase_fungi"/>
    <property type="match status" value="1"/>
</dbReference>
<evidence type="ECO:0000256" key="35">
    <source>
        <dbReference type="ARBA" id="ARBA00077111"/>
    </source>
</evidence>
<feature type="active site" description="Charge relay system" evidence="38">
    <location>
        <position position="164"/>
    </location>
</feature>
<evidence type="ECO:0000256" key="17">
    <source>
        <dbReference type="ARBA" id="ARBA00051200"/>
    </source>
</evidence>
<evidence type="ECO:0000313" key="41">
    <source>
        <dbReference type="Ensembl" id="ENSDCDP00010046031.1"/>
    </source>
</evidence>
<keyword evidence="5" id="KW-0378">Hydrolase</keyword>
<evidence type="ECO:0000256" key="11">
    <source>
        <dbReference type="ARBA" id="ARBA00048606"/>
    </source>
</evidence>
<evidence type="ECO:0000256" key="22">
    <source>
        <dbReference type="ARBA" id="ARBA00051914"/>
    </source>
</evidence>
<evidence type="ECO:0000256" key="13">
    <source>
        <dbReference type="ARBA" id="ARBA00050403"/>
    </source>
</evidence>
<evidence type="ECO:0000256" key="27">
    <source>
        <dbReference type="ARBA" id="ARBA00052512"/>
    </source>
</evidence>
<comment type="catalytic activity">
    <reaction evidence="17">
        <text>(5Z,8Z,11Z,14Z)-eicosatetraenamide + H2O = (5Z,8Z,11Z,14Z)-eicosatetraenoate + NH4(+)</text>
        <dbReference type="Rhea" id="RHEA:63016"/>
        <dbReference type="ChEBI" id="CHEBI:15377"/>
        <dbReference type="ChEBI" id="CHEBI:28938"/>
        <dbReference type="ChEBI" id="CHEBI:32395"/>
        <dbReference type="ChEBI" id="CHEBI:137830"/>
    </reaction>
    <physiologicalReaction direction="left-to-right" evidence="17">
        <dbReference type="Rhea" id="RHEA:63017"/>
    </physiologicalReaction>
</comment>
<dbReference type="PANTHER" id="PTHR45847:SF6">
    <property type="entry name" value="FATTY ACID AMIDE HYDROLASE"/>
    <property type="match status" value="1"/>
</dbReference>
<gene>
    <name evidence="41" type="primary">FAAH</name>
</gene>
<evidence type="ECO:0000256" key="29">
    <source>
        <dbReference type="ARBA" id="ARBA00052634"/>
    </source>
</evidence>
<evidence type="ECO:0000256" key="8">
    <source>
        <dbReference type="ARBA" id="ARBA00047450"/>
    </source>
</evidence>
<comment type="catalytic activity">
    <reaction evidence="23">
        <text>N-(9Z-octadecenoyl)-taurine + H2O = taurine + (9Z)-octadecenoate</text>
        <dbReference type="Rhea" id="RHEA:63148"/>
        <dbReference type="ChEBI" id="CHEBI:15377"/>
        <dbReference type="ChEBI" id="CHEBI:30823"/>
        <dbReference type="ChEBI" id="CHEBI:146191"/>
        <dbReference type="ChEBI" id="CHEBI:507393"/>
    </reaction>
    <physiologicalReaction direction="left-to-right" evidence="23">
        <dbReference type="Rhea" id="RHEA:63149"/>
    </physiologicalReaction>
</comment>
<comment type="catalytic activity">
    <reaction evidence="20">
        <text>N-octadecanoyl ethanolamine + H2O = octadecanoate + ethanolamine</text>
        <dbReference type="Rhea" id="RHEA:63124"/>
        <dbReference type="ChEBI" id="CHEBI:15377"/>
        <dbReference type="ChEBI" id="CHEBI:25629"/>
        <dbReference type="ChEBI" id="CHEBI:57603"/>
        <dbReference type="ChEBI" id="CHEBI:85299"/>
    </reaction>
    <physiologicalReaction direction="left-to-right" evidence="20">
        <dbReference type="Rhea" id="RHEA:63125"/>
    </physiologicalReaction>
</comment>
<feature type="active site" description="Charge relay system" evidence="38">
    <location>
        <position position="239"/>
    </location>
</feature>
<comment type="similarity">
    <text evidence="2">Belongs to the amidase family.</text>
</comment>
<dbReference type="Proteomes" id="UP000694580">
    <property type="component" value="Chromosome 13"/>
</dbReference>
<name>A0AAY4DNV2_9TELE</name>
<evidence type="ECO:0000313" key="42">
    <source>
        <dbReference type="Proteomes" id="UP000694580"/>
    </source>
</evidence>
<dbReference type="FunFam" id="3.90.1300.10:FF:000001">
    <property type="entry name" value="Fatty-acid amide hydrolase 1"/>
    <property type="match status" value="1"/>
</dbReference>
<evidence type="ECO:0000256" key="5">
    <source>
        <dbReference type="ARBA" id="ARBA00022801"/>
    </source>
</evidence>
<comment type="catalytic activity">
    <reaction evidence="13">
        <text>(11Z,14Z)-eicosadienamide + H2O = (11Z,14Z)-eicosadienoate + NH4(+)</text>
        <dbReference type="Rhea" id="RHEA:63004"/>
        <dbReference type="ChEBI" id="CHEBI:15377"/>
        <dbReference type="ChEBI" id="CHEBI:28938"/>
        <dbReference type="ChEBI" id="CHEBI:77220"/>
        <dbReference type="ChEBI" id="CHEBI:146165"/>
    </reaction>
    <physiologicalReaction direction="left-to-right" evidence="13">
        <dbReference type="Rhea" id="RHEA:63005"/>
    </physiologicalReaction>
</comment>
<evidence type="ECO:0000256" key="19">
    <source>
        <dbReference type="ARBA" id="ARBA00051346"/>
    </source>
</evidence>
<comment type="catalytic activity">
    <reaction evidence="10">
        <text>N-(9Z-octadecenoyl) ethanolamine + H2O = ethanolamine + (9Z)-octadecenoate</text>
        <dbReference type="Rhea" id="RHEA:45060"/>
        <dbReference type="ChEBI" id="CHEBI:15377"/>
        <dbReference type="ChEBI" id="CHEBI:30823"/>
        <dbReference type="ChEBI" id="CHEBI:57603"/>
        <dbReference type="ChEBI" id="CHEBI:71466"/>
    </reaction>
    <physiologicalReaction direction="left-to-right" evidence="10">
        <dbReference type="Rhea" id="RHEA:45061"/>
    </physiologicalReaction>
</comment>
<dbReference type="InterPro" id="IPR020556">
    <property type="entry name" value="Amidase_CS"/>
</dbReference>
<evidence type="ECO:0000256" key="23">
    <source>
        <dbReference type="ARBA" id="ARBA00052289"/>
    </source>
</evidence>
<comment type="catalytic activity">
    <reaction evidence="29">
        <text>N-tricosanoyl-taurine + H2O = tricosanoate + taurine</text>
        <dbReference type="Rhea" id="RHEA:63164"/>
        <dbReference type="ChEBI" id="CHEBI:15377"/>
        <dbReference type="ChEBI" id="CHEBI:79007"/>
        <dbReference type="ChEBI" id="CHEBI:146197"/>
        <dbReference type="ChEBI" id="CHEBI:507393"/>
    </reaction>
    <physiologicalReaction direction="left-to-right" evidence="29">
        <dbReference type="Rhea" id="RHEA:63165"/>
    </physiologicalReaction>
</comment>
<comment type="catalytic activity">
    <reaction evidence="26">
        <text>N-docosanoyl-ethanolamine + H2O = docosanoate + ethanolamine</text>
        <dbReference type="Rhea" id="RHEA:63128"/>
        <dbReference type="ChEBI" id="CHEBI:15377"/>
        <dbReference type="ChEBI" id="CHEBI:23858"/>
        <dbReference type="ChEBI" id="CHEBI:57603"/>
        <dbReference type="ChEBI" id="CHEBI:146186"/>
    </reaction>
    <physiologicalReaction direction="left-to-right" evidence="26">
        <dbReference type="Rhea" id="RHEA:63129"/>
    </physiologicalReaction>
</comment>
<comment type="catalytic activity">
    <reaction evidence="8">
        <text>(9Z)-octadecenoate + glycine = N-(9Z-octadecenoyl)glycine + H2O</text>
        <dbReference type="Rhea" id="RHEA:51316"/>
        <dbReference type="ChEBI" id="CHEBI:15377"/>
        <dbReference type="ChEBI" id="CHEBI:30823"/>
        <dbReference type="ChEBI" id="CHEBI:57305"/>
        <dbReference type="ChEBI" id="CHEBI:133992"/>
    </reaction>
    <physiologicalReaction direction="right-to-left" evidence="8">
        <dbReference type="Rhea" id="RHEA:51318"/>
    </physiologicalReaction>
</comment>
<keyword evidence="6" id="KW-0442">Lipid degradation</keyword>
<evidence type="ECO:0000256" key="38">
    <source>
        <dbReference type="PIRSR" id="PIRSR001221-1"/>
    </source>
</evidence>
<dbReference type="Pfam" id="PF01425">
    <property type="entry name" value="Amidase"/>
    <property type="match status" value="1"/>
</dbReference>
<evidence type="ECO:0000259" key="40">
    <source>
        <dbReference type="Pfam" id="PF01425"/>
    </source>
</evidence>
<comment type="catalytic activity">
    <reaction evidence="12">
        <text>N-(5Z,8Z,11Z,14Z-eicosatetraenoyl)-L-serine + H2O = (5Z,8Z,11Z,14Z)-eicosatetraenoate + L-serine</text>
        <dbReference type="Rhea" id="RHEA:64116"/>
        <dbReference type="ChEBI" id="CHEBI:15377"/>
        <dbReference type="ChEBI" id="CHEBI:32395"/>
        <dbReference type="ChEBI" id="CHEBI:33384"/>
        <dbReference type="ChEBI" id="CHEBI:149697"/>
    </reaction>
    <physiologicalReaction direction="left-to-right" evidence="12">
        <dbReference type="Rhea" id="RHEA:64117"/>
    </physiologicalReaction>
</comment>
<comment type="catalytic activity">
    <reaction evidence="11">
        <text>N-(5Z,8Z,11Z,14Z-eicosatetraenoyl)-ethanolamine + H2O = ethanolamine + (5Z,8Z,11Z,14Z)-eicosatetraenoate</text>
        <dbReference type="Rhea" id="RHEA:26136"/>
        <dbReference type="ChEBI" id="CHEBI:2700"/>
        <dbReference type="ChEBI" id="CHEBI:15377"/>
        <dbReference type="ChEBI" id="CHEBI:32395"/>
        <dbReference type="ChEBI" id="CHEBI:57603"/>
        <dbReference type="EC" id="3.5.1.99"/>
    </reaction>
    <physiologicalReaction direction="left-to-right" evidence="11">
        <dbReference type="Rhea" id="RHEA:26137"/>
    </physiologicalReaction>
</comment>
<comment type="catalytic activity">
    <reaction evidence="16">
        <text>N-(15Z-tetracosenoyl)-ethanolamine + H2O = (15Z)-tetracosenoate + ethanolamine</text>
        <dbReference type="Rhea" id="RHEA:63144"/>
        <dbReference type="ChEBI" id="CHEBI:15377"/>
        <dbReference type="ChEBI" id="CHEBI:32392"/>
        <dbReference type="ChEBI" id="CHEBI:57603"/>
        <dbReference type="ChEBI" id="CHEBI:146187"/>
    </reaction>
    <physiologicalReaction direction="left-to-right" evidence="16">
        <dbReference type="Rhea" id="RHEA:63145"/>
    </physiologicalReaction>
</comment>
<dbReference type="Gene3D" id="3.90.1300.10">
    <property type="entry name" value="Amidase signature (AS) domain"/>
    <property type="match status" value="1"/>
</dbReference>
<dbReference type="GO" id="GO:0017064">
    <property type="term" value="F:fatty acid amide hydrolase activity"/>
    <property type="evidence" value="ECO:0007669"/>
    <property type="project" value="UniProtKB-EC"/>
</dbReference>
<accession>A0AAY4DNV2</accession>
<keyword evidence="4" id="KW-0597">Phosphoprotein</keyword>
<evidence type="ECO:0000256" key="24">
    <source>
        <dbReference type="ARBA" id="ARBA00052337"/>
    </source>
</evidence>
<dbReference type="InterPro" id="IPR052096">
    <property type="entry name" value="Endocannabinoid_amidase"/>
</dbReference>
<dbReference type="InterPro" id="IPR036928">
    <property type="entry name" value="AS_sf"/>
</dbReference>
<evidence type="ECO:0000256" key="7">
    <source>
        <dbReference type="ARBA" id="ARBA00023098"/>
    </source>
</evidence>
<evidence type="ECO:0000256" key="21">
    <source>
        <dbReference type="ARBA" id="ARBA00051492"/>
    </source>
</evidence>
<dbReference type="SUPFAM" id="SSF75304">
    <property type="entry name" value="Amidase signature (AS) enzymes"/>
    <property type="match status" value="1"/>
</dbReference>
<evidence type="ECO:0000256" key="10">
    <source>
        <dbReference type="ARBA" id="ARBA00048052"/>
    </source>
</evidence>
<evidence type="ECO:0000256" key="9">
    <source>
        <dbReference type="ARBA" id="ARBA00047476"/>
    </source>
</evidence>
<evidence type="ECO:0000256" key="31">
    <source>
        <dbReference type="ARBA" id="ARBA00052818"/>
    </source>
</evidence>
<feature type="binding site" evidence="39">
    <location>
        <begin position="260"/>
        <end position="263"/>
    </location>
    <ligand>
        <name>substrate</name>
    </ligand>
</feature>
<reference evidence="41" key="2">
    <citation type="submission" date="2025-08" db="UniProtKB">
        <authorList>
            <consortium name="Ensembl"/>
        </authorList>
    </citation>
    <scope>IDENTIFICATION</scope>
</reference>
<comment type="catalytic activity">
    <reaction evidence="31">
        <text>(11Z,14Z,17Z)-eicosatrienamide + H2O = (11Z,14Z,17Z)-eicosatrienoate + NH4(+)</text>
        <dbReference type="Rhea" id="RHEA:63000"/>
        <dbReference type="ChEBI" id="CHEBI:15377"/>
        <dbReference type="ChEBI" id="CHEBI:28938"/>
        <dbReference type="ChEBI" id="CHEBI:77223"/>
        <dbReference type="ChEBI" id="CHEBI:146164"/>
    </reaction>
    <physiologicalReaction direction="left-to-right" evidence="31">
        <dbReference type="Rhea" id="RHEA:63001"/>
    </physiologicalReaction>
</comment>
<proteinExistence type="inferred from homology"/>
<dbReference type="PROSITE" id="PS00571">
    <property type="entry name" value="AMIDASES"/>
    <property type="match status" value="1"/>
</dbReference>
<comment type="catalytic activity">
    <reaction evidence="9">
        <text>2-(5Z,8Z,11Z,14Z-eicosatetraenoyl)-glycerol + H2O = glycerol + (5Z,8Z,11Z,14Z)-eicosatetraenoate + H(+)</text>
        <dbReference type="Rhea" id="RHEA:26132"/>
        <dbReference type="ChEBI" id="CHEBI:15377"/>
        <dbReference type="ChEBI" id="CHEBI:15378"/>
        <dbReference type="ChEBI" id="CHEBI:17754"/>
        <dbReference type="ChEBI" id="CHEBI:32395"/>
        <dbReference type="ChEBI" id="CHEBI:52392"/>
    </reaction>
    <physiologicalReaction direction="left-to-right" evidence="9">
        <dbReference type="Rhea" id="RHEA:26133"/>
    </physiologicalReaction>
</comment>
<comment type="catalytic activity">
    <reaction evidence="30">
        <text>N-(5Z,8Z,11Z,14Z)-eicosatetraenoyl-glycine + H2O = (5Z,8Z,11Z,14Z)-eicosatetraenoate + glycine</text>
        <dbReference type="Rhea" id="RHEA:64108"/>
        <dbReference type="ChEBI" id="CHEBI:15377"/>
        <dbReference type="ChEBI" id="CHEBI:32395"/>
        <dbReference type="ChEBI" id="CHEBI:57305"/>
        <dbReference type="ChEBI" id="CHEBI:59002"/>
    </reaction>
    <physiologicalReaction direction="left-to-right" evidence="30">
        <dbReference type="Rhea" id="RHEA:64109"/>
    </physiologicalReaction>
</comment>
<evidence type="ECO:0000256" key="20">
    <source>
        <dbReference type="ARBA" id="ARBA00051454"/>
    </source>
</evidence>
<evidence type="ECO:0000256" key="37">
    <source>
        <dbReference type="ARBA" id="ARBA00077216"/>
    </source>
</evidence>
<reference evidence="41" key="3">
    <citation type="submission" date="2025-09" db="UniProtKB">
        <authorList>
            <consortium name="Ensembl"/>
        </authorList>
    </citation>
    <scope>IDENTIFICATION</scope>
</reference>
<keyword evidence="7" id="KW-0443">Lipid metabolism</keyword>
<comment type="catalytic activity">
    <reaction evidence="32">
        <text>(8Z,11Z,14Z)-eicosatrienamide + H2O = (8Z,11Z,14Z)-eicosatrienoate + NH4(+)</text>
        <dbReference type="Rhea" id="RHEA:62996"/>
        <dbReference type="ChEBI" id="CHEBI:15377"/>
        <dbReference type="ChEBI" id="CHEBI:28938"/>
        <dbReference type="ChEBI" id="CHEBI:71589"/>
        <dbReference type="ChEBI" id="CHEBI:146163"/>
    </reaction>
    <physiologicalReaction direction="left-to-right" evidence="32">
        <dbReference type="Rhea" id="RHEA:62997"/>
    </physiologicalReaction>
</comment>